<dbReference type="KEGG" id="mflg:ABS361_12180"/>
<dbReference type="RefSeq" id="WP_407047975.1">
    <property type="nucleotide sequence ID" value="NZ_CP158568.1"/>
</dbReference>
<accession>A0AAU7X419</accession>
<gene>
    <name evidence="1" type="ORF">ABS361_12180</name>
</gene>
<sequence length="113" mass="12073">MYRATSTEAVFRADGAIIPADPDNRDWQAYLAWLADGNAPEPAAAPEPTPAAVSARRAEALAALAASDIVVLRRAELGLALPEDWRTYRIALRAVVSGAVDTLPERPPWPPTA</sequence>
<dbReference type="Gene3D" id="6.10.140.1310">
    <property type="match status" value="1"/>
</dbReference>
<evidence type="ECO:0008006" key="2">
    <source>
        <dbReference type="Google" id="ProtNLM"/>
    </source>
</evidence>
<organism evidence="1">
    <name type="scientific">Methyloraptor flagellatus</name>
    <dbReference type="NCBI Taxonomy" id="3162530"/>
    <lineage>
        <taxon>Bacteria</taxon>
        <taxon>Pseudomonadati</taxon>
        <taxon>Pseudomonadota</taxon>
        <taxon>Alphaproteobacteria</taxon>
        <taxon>Hyphomicrobiales</taxon>
        <taxon>Ancalomicrobiaceae</taxon>
        <taxon>Methyloraptor</taxon>
    </lineage>
</organism>
<name>A0AAU7X419_9HYPH</name>
<protein>
    <recommendedName>
        <fullName evidence="2">Tail fiber assembly protein</fullName>
    </recommendedName>
</protein>
<evidence type="ECO:0000313" key="1">
    <source>
        <dbReference type="EMBL" id="XBY42874.1"/>
    </source>
</evidence>
<dbReference type="AlphaFoldDB" id="A0AAU7X419"/>
<dbReference type="EMBL" id="CP158568">
    <property type="protein sequence ID" value="XBY42874.1"/>
    <property type="molecule type" value="Genomic_DNA"/>
</dbReference>
<reference evidence="1" key="1">
    <citation type="submission" date="2024-06" db="EMBL/GenBank/DDBJ databases">
        <title>Methylostella associata gen. nov., sp. nov., a novel Ancalomicrobiaceae-affiliated facultatively methylotrophic bacteria that feed on methanotrophs of the genus Methylococcus.</title>
        <authorList>
            <person name="Saltykova V."/>
            <person name="Danilova O.V."/>
            <person name="Oshkin I.Y."/>
            <person name="Belova S.E."/>
            <person name="Pimenov N.V."/>
            <person name="Dedysh S.N."/>
        </authorList>
    </citation>
    <scope>NUCLEOTIDE SEQUENCE</scope>
    <source>
        <strain evidence="1">S20</strain>
    </source>
</reference>
<proteinExistence type="predicted"/>